<organism evidence="4 5">
    <name type="scientific">Lachnoanaerobaculum saburreum DSM 3986</name>
    <dbReference type="NCBI Taxonomy" id="887325"/>
    <lineage>
        <taxon>Bacteria</taxon>
        <taxon>Bacillati</taxon>
        <taxon>Bacillota</taxon>
        <taxon>Clostridia</taxon>
        <taxon>Lachnospirales</taxon>
        <taxon>Lachnospiraceae</taxon>
        <taxon>Lachnoanaerobaculum</taxon>
    </lineage>
</organism>
<dbReference type="InterPro" id="IPR036291">
    <property type="entry name" value="NAD(P)-bd_dom_sf"/>
</dbReference>
<evidence type="ECO:0000313" key="4">
    <source>
        <dbReference type="EMBL" id="EFU76976.1"/>
    </source>
</evidence>
<dbReference type="GO" id="GO:0070402">
    <property type="term" value="F:NADPH binding"/>
    <property type="evidence" value="ECO:0007669"/>
    <property type="project" value="TreeGrafter"/>
</dbReference>
<evidence type="ECO:0000256" key="1">
    <source>
        <dbReference type="ARBA" id="ARBA00022857"/>
    </source>
</evidence>
<dbReference type="SMART" id="SM00829">
    <property type="entry name" value="PKS_ER"/>
    <property type="match status" value="1"/>
</dbReference>
<dbReference type="PANTHER" id="PTHR48106">
    <property type="entry name" value="QUINONE OXIDOREDUCTASE PIG3-RELATED"/>
    <property type="match status" value="1"/>
</dbReference>
<dbReference type="Gene3D" id="3.90.180.10">
    <property type="entry name" value="Medium-chain alcohol dehydrogenases, catalytic domain"/>
    <property type="match status" value="1"/>
</dbReference>
<reference evidence="4 5" key="1">
    <citation type="submission" date="2010-12" db="EMBL/GenBank/DDBJ databases">
        <authorList>
            <person name="Muzny D."/>
            <person name="Qin X."/>
            <person name="Deng J."/>
            <person name="Jiang H."/>
            <person name="Liu Y."/>
            <person name="Qu J."/>
            <person name="Song X.-Z."/>
            <person name="Zhang L."/>
            <person name="Thornton R."/>
            <person name="Coyle M."/>
            <person name="Francisco L."/>
            <person name="Jackson L."/>
            <person name="Javaid M."/>
            <person name="Korchina V."/>
            <person name="Kovar C."/>
            <person name="Mata R."/>
            <person name="Mathew T."/>
            <person name="Ngo R."/>
            <person name="Nguyen L."/>
            <person name="Nguyen N."/>
            <person name="Okwuonu G."/>
            <person name="Ongeri F."/>
            <person name="Pham C."/>
            <person name="Simmons D."/>
            <person name="Wilczek-Boney K."/>
            <person name="Hale W."/>
            <person name="Jakkamsetti A."/>
            <person name="Pham P."/>
            <person name="Ruth R."/>
            <person name="San Lucas F."/>
            <person name="Warren J."/>
            <person name="Zhang J."/>
            <person name="Zhao Z."/>
            <person name="Zhou C."/>
            <person name="Zhu D."/>
            <person name="Lee S."/>
            <person name="Bess C."/>
            <person name="Blankenburg K."/>
            <person name="Forbes L."/>
            <person name="Fu Q."/>
            <person name="Gubbala S."/>
            <person name="Hirani K."/>
            <person name="Jayaseelan J.C."/>
            <person name="Lara F."/>
            <person name="Munidasa M."/>
            <person name="Palculict T."/>
            <person name="Patil S."/>
            <person name="Pu L.-L."/>
            <person name="Saada N."/>
            <person name="Tang L."/>
            <person name="Weissenberger G."/>
            <person name="Zhu Y."/>
            <person name="Hemphill L."/>
            <person name="Shang Y."/>
            <person name="Youmans B."/>
            <person name="Ayvaz T."/>
            <person name="Ross M."/>
            <person name="Santibanez J."/>
            <person name="Aqrawi P."/>
            <person name="Gross S."/>
            <person name="Joshi V."/>
            <person name="Fowler G."/>
            <person name="Nazareth L."/>
            <person name="Reid J."/>
            <person name="Worley K."/>
            <person name="Petrosino J."/>
            <person name="Highlander S."/>
            <person name="Gibbs R."/>
        </authorList>
    </citation>
    <scope>NUCLEOTIDE SEQUENCE [LARGE SCALE GENOMIC DNA]</scope>
    <source>
        <strain evidence="4 5">DSM 3986</strain>
    </source>
</reference>
<keyword evidence="2" id="KW-0560">Oxidoreductase</keyword>
<protein>
    <submittedName>
        <fullName evidence="4">GroES-like protein</fullName>
    </submittedName>
</protein>
<name>E6LMD8_9FIRM</name>
<gene>
    <name evidence="4" type="ORF">HMPREF0381_1123</name>
</gene>
<evidence type="ECO:0000256" key="2">
    <source>
        <dbReference type="ARBA" id="ARBA00023002"/>
    </source>
</evidence>
<dbReference type="PANTHER" id="PTHR48106:SF18">
    <property type="entry name" value="QUINONE OXIDOREDUCTASE PIG3"/>
    <property type="match status" value="1"/>
</dbReference>
<evidence type="ECO:0000259" key="3">
    <source>
        <dbReference type="SMART" id="SM00829"/>
    </source>
</evidence>
<dbReference type="GO" id="GO:0016651">
    <property type="term" value="F:oxidoreductase activity, acting on NAD(P)H"/>
    <property type="evidence" value="ECO:0007669"/>
    <property type="project" value="TreeGrafter"/>
</dbReference>
<keyword evidence="1" id="KW-0521">NADP</keyword>
<evidence type="ECO:0000313" key="5">
    <source>
        <dbReference type="Proteomes" id="UP000003434"/>
    </source>
</evidence>
<dbReference type="HOGENOM" id="CLU_026673_3_4_9"/>
<dbReference type="InterPro" id="IPR020843">
    <property type="entry name" value="ER"/>
</dbReference>
<dbReference type="AlphaFoldDB" id="E6LMD8"/>
<proteinExistence type="predicted"/>
<dbReference type="EMBL" id="AEPW01000047">
    <property type="protein sequence ID" value="EFU76976.1"/>
    <property type="molecule type" value="Genomic_DNA"/>
</dbReference>
<sequence length="321" mass="35305">MRAVIIDKPTKAEDIFLKEVPIPEVKSGWVLVKIMAFGLNHSEQILREYEIERDYIKKPVIPGIECVGLIEDPSDSGLPKGQKVASLMGGMGRSFDGSYAEYALLPISHVFPIETRLSWEEMAAVPETYYTAWGSLFEGLRLEPGDKLLVRGGSCALGYMSIQIAKALGCKVVATTHRSSKLQRLKDVGADECILDKGDLSDGSIRNKVSGVTKVLELIGGRTVIDSLSCLTNGGIVCQTGVLGEFAIPEFYPITQIPNGTYLTGFHSNYPSTKDLKDIFAFIDNQHLKPLIGNIYKFENIREALIDLDNHRTNGKIVIVV</sequence>
<comment type="caution">
    <text evidence="4">The sequence shown here is derived from an EMBL/GenBank/DDBJ whole genome shotgun (WGS) entry which is preliminary data.</text>
</comment>
<dbReference type="SUPFAM" id="SSF50129">
    <property type="entry name" value="GroES-like"/>
    <property type="match status" value="1"/>
</dbReference>
<dbReference type="SUPFAM" id="SSF51735">
    <property type="entry name" value="NAD(P)-binding Rossmann-fold domains"/>
    <property type="match status" value="1"/>
</dbReference>
<dbReference type="eggNOG" id="COG0604">
    <property type="taxonomic scope" value="Bacteria"/>
</dbReference>
<dbReference type="InterPro" id="IPR013149">
    <property type="entry name" value="ADH-like_C"/>
</dbReference>
<feature type="domain" description="Enoyl reductase (ER)" evidence="3">
    <location>
        <begin position="11"/>
        <end position="319"/>
    </location>
</feature>
<dbReference type="Pfam" id="PF00107">
    <property type="entry name" value="ADH_zinc_N"/>
    <property type="match status" value="1"/>
</dbReference>
<dbReference type="InterPro" id="IPR013154">
    <property type="entry name" value="ADH-like_N"/>
</dbReference>
<dbReference type="RefSeq" id="WP_008750890.1">
    <property type="nucleotide sequence ID" value="NZ_GL622296.1"/>
</dbReference>
<dbReference type="InterPro" id="IPR011032">
    <property type="entry name" value="GroES-like_sf"/>
</dbReference>
<accession>E6LMD8</accession>
<dbReference type="Pfam" id="PF08240">
    <property type="entry name" value="ADH_N"/>
    <property type="match status" value="1"/>
</dbReference>
<dbReference type="Proteomes" id="UP000003434">
    <property type="component" value="Unassembled WGS sequence"/>
</dbReference>